<evidence type="ECO:0000256" key="1">
    <source>
        <dbReference type="ARBA" id="ARBA00001936"/>
    </source>
</evidence>
<dbReference type="Pfam" id="PF06743">
    <property type="entry name" value="FAST_1"/>
    <property type="match status" value="1"/>
</dbReference>
<dbReference type="PROSITE" id="PS00491">
    <property type="entry name" value="PROLINE_PEPTIDASE"/>
    <property type="match status" value="1"/>
</dbReference>
<dbReference type="SUPFAM" id="SSF55920">
    <property type="entry name" value="Creatinase/aminopeptidase"/>
    <property type="match status" value="1"/>
</dbReference>
<feature type="domain" description="FAST kinase leucine-rich" evidence="9">
    <location>
        <begin position="458"/>
        <end position="527"/>
    </location>
</feature>
<keyword evidence="2" id="KW-0645">Protease</keyword>
<dbReference type="PANTHER" id="PTHR48480">
    <property type="match status" value="1"/>
</dbReference>
<dbReference type="Gene3D" id="3.40.350.10">
    <property type="entry name" value="Creatinase/prolidase N-terminal domain"/>
    <property type="match status" value="1"/>
</dbReference>
<evidence type="ECO:0008006" key="12">
    <source>
        <dbReference type="Google" id="ProtNLM"/>
    </source>
</evidence>
<dbReference type="PANTHER" id="PTHR48480:SF2">
    <property type="entry name" value="PEPTIDASE D"/>
    <property type="match status" value="1"/>
</dbReference>
<gene>
    <name evidence="10" type="ORF">Pcinc_026709</name>
</gene>
<dbReference type="GO" id="GO:0008237">
    <property type="term" value="F:metallopeptidase activity"/>
    <property type="evidence" value="ECO:0007669"/>
    <property type="project" value="UniProtKB-KW"/>
</dbReference>
<dbReference type="FunFam" id="3.90.230.10:FF:000002">
    <property type="entry name" value="Xaa-Pro aminopeptidase 3"/>
    <property type="match status" value="1"/>
</dbReference>
<dbReference type="InterPro" id="IPR001131">
    <property type="entry name" value="Peptidase_M24B_aminopep-P_CS"/>
</dbReference>
<dbReference type="InterPro" id="IPR036005">
    <property type="entry name" value="Creatinase/aminopeptidase-like"/>
</dbReference>
<evidence type="ECO:0000256" key="2">
    <source>
        <dbReference type="ARBA" id="ARBA00022670"/>
    </source>
</evidence>
<evidence type="ECO:0000313" key="10">
    <source>
        <dbReference type="EMBL" id="KAK3867868.1"/>
    </source>
</evidence>
<accession>A0AAE1F605</accession>
<dbReference type="GO" id="GO:0046872">
    <property type="term" value="F:metal ion binding"/>
    <property type="evidence" value="ECO:0007669"/>
    <property type="project" value="UniProtKB-KW"/>
</dbReference>
<evidence type="ECO:0000256" key="5">
    <source>
        <dbReference type="ARBA" id="ARBA00023049"/>
    </source>
</evidence>
<evidence type="ECO:0000256" key="7">
    <source>
        <dbReference type="RuleBase" id="RU000590"/>
    </source>
</evidence>
<evidence type="ECO:0000256" key="6">
    <source>
        <dbReference type="ARBA" id="ARBA00023211"/>
    </source>
</evidence>
<dbReference type="InterPro" id="IPR052433">
    <property type="entry name" value="X-Pro_dipept-like"/>
</dbReference>
<dbReference type="InterPro" id="IPR000994">
    <property type="entry name" value="Pept_M24"/>
</dbReference>
<keyword evidence="4" id="KW-0378">Hydrolase</keyword>
<evidence type="ECO:0000259" key="8">
    <source>
        <dbReference type="Pfam" id="PF00557"/>
    </source>
</evidence>
<dbReference type="Proteomes" id="UP001286313">
    <property type="component" value="Unassembled WGS sequence"/>
</dbReference>
<name>A0AAE1F605_PETCI</name>
<dbReference type="GO" id="GO:0006508">
    <property type="term" value="P:proteolysis"/>
    <property type="evidence" value="ECO:0007669"/>
    <property type="project" value="UniProtKB-KW"/>
</dbReference>
<sequence>MEEMKEKKEKMSEVLRGMTGDSGSLLTLRGTNTDSGKITLEAAFDGISQFRVNNSILHDEMAEWELHKSTWLRKDEKTISSTTVFLQDGTNIEELPAVVRIINGEFKLYSNGKSQAGKRLEGLGLEISMVSKNLFKNINFEEEQEMILGFMRCNKVGEVFQLLEVCPEAEVTPAVALAVIKRIFDLENNVEWRNQGLNQYPDESPLNFTRGAVMKHLVEVVCSTHDPQLLVEGLRVMGRDNYHGDRLKYLETLCAECMLAVSEGKMSVCQVCDCARAFHNLGSTGAPYVEQVWAGISDRDSDIKERELCDIVSIMPIVKKSRKYLYHLVERKMTGLWYKLLAEDVVRILQVLVQLKLSSNRVLSMLSRWTNLNIHTLTEGNLRWIIYSFMNLKHTDAEIQKALSRFMKMKKTNINDSSLVAVAVDYCVKNRLRLPDVLDTAGRYFIERSSKLTVPQVCSIGRMYGLLNQEPPDAPAFFLALEQQLDEKFVQFPPDMMIDLLLSCVYLKRYPLLFVKKVFSPYFFDNVHALEPPDVQLSRTKLMVLDKALCLEASHQYPGPMLPKDHMAKSLWRDARIQRCINTIQGPLVEVVGSQERISPSVILPGFPATDIYIIDCIIDMVGRLSFKSFQWSNTKYALLIHPPEHFLAGEDILVGPQAMRVRHIALCGFKVVSLKSEKIIKYRVYPIQLKHRVYKTKAELEVLRFATRVSAAAHKVVMRKIRPGMKEYQLESIFQHHSYYHGGCRHQAYTNICGSGCNAAILHYGHAGAPNARTVNDGDICLFDMGAEYYCYTSDITCSFPANGKFTEDQKIIYNAVLAATKAVMAAVRPGVSWVDMHRLAYRSILTVLKEAGIVTGDLDDMMKANLGAVFQPHGLGHLLGLDVHDVGGYLEGNPARPPEAGFRSLRTARNLEEGMVLTIEPGCYFIDHLLDQALANPEQARFLVPEAIARFRGFGGVRIEDDIVVTANGMEDLSGGTIPRTVEEIERLMAEGQEEEVFVPQLHAQQKLGQ</sequence>
<proteinExistence type="inferred from homology"/>
<keyword evidence="5" id="KW-0482">Metalloprotease</keyword>
<evidence type="ECO:0000256" key="4">
    <source>
        <dbReference type="ARBA" id="ARBA00022801"/>
    </source>
</evidence>
<comment type="cofactor">
    <cofactor evidence="1">
        <name>Mn(2+)</name>
        <dbReference type="ChEBI" id="CHEBI:29035"/>
    </cofactor>
</comment>
<keyword evidence="3 7" id="KW-0479">Metal-binding</keyword>
<dbReference type="CDD" id="cd01087">
    <property type="entry name" value="Prolidase"/>
    <property type="match status" value="1"/>
</dbReference>
<dbReference type="Pfam" id="PF00557">
    <property type="entry name" value="Peptidase_M24"/>
    <property type="match status" value="1"/>
</dbReference>
<protein>
    <recommendedName>
        <fullName evidence="12">Xaa-Pro dipeptidase</fullName>
    </recommendedName>
</protein>
<organism evidence="10 11">
    <name type="scientific">Petrolisthes cinctipes</name>
    <name type="common">Flat porcelain crab</name>
    <dbReference type="NCBI Taxonomy" id="88211"/>
    <lineage>
        <taxon>Eukaryota</taxon>
        <taxon>Metazoa</taxon>
        <taxon>Ecdysozoa</taxon>
        <taxon>Arthropoda</taxon>
        <taxon>Crustacea</taxon>
        <taxon>Multicrustacea</taxon>
        <taxon>Malacostraca</taxon>
        <taxon>Eumalacostraca</taxon>
        <taxon>Eucarida</taxon>
        <taxon>Decapoda</taxon>
        <taxon>Pleocyemata</taxon>
        <taxon>Anomura</taxon>
        <taxon>Galatheoidea</taxon>
        <taxon>Porcellanidae</taxon>
        <taxon>Petrolisthes</taxon>
    </lineage>
</organism>
<dbReference type="Gene3D" id="3.90.230.10">
    <property type="entry name" value="Creatinase/methionine aminopeptidase superfamily"/>
    <property type="match status" value="1"/>
</dbReference>
<reference evidence="10" key="1">
    <citation type="submission" date="2023-10" db="EMBL/GenBank/DDBJ databases">
        <title>Genome assemblies of two species of porcelain crab, Petrolisthes cinctipes and Petrolisthes manimaculis (Anomura: Porcellanidae).</title>
        <authorList>
            <person name="Angst P."/>
        </authorList>
    </citation>
    <scope>NUCLEOTIDE SEQUENCE</scope>
    <source>
        <strain evidence="10">PB745_01</strain>
        <tissue evidence="10">Gill</tissue>
    </source>
</reference>
<keyword evidence="6" id="KW-0464">Manganese</keyword>
<dbReference type="InterPro" id="IPR010622">
    <property type="entry name" value="FAST_Leu-rich"/>
</dbReference>
<dbReference type="GO" id="GO:0044528">
    <property type="term" value="P:regulation of mitochondrial mRNA stability"/>
    <property type="evidence" value="ECO:0007669"/>
    <property type="project" value="InterPro"/>
</dbReference>
<comment type="similarity">
    <text evidence="7">Belongs to the peptidase M24B family.</text>
</comment>
<dbReference type="InterPro" id="IPR029149">
    <property type="entry name" value="Creatin/AminoP/Spt16_N"/>
</dbReference>
<comment type="caution">
    <text evidence="10">The sequence shown here is derived from an EMBL/GenBank/DDBJ whole genome shotgun (WGS) entry which is preliminary data.</text>
</comment>
<dbReference type="AlphaFoldDB" id="A0AAE1F605"/>
<evidence type="ECO:0000313" key="11">
    <source>
        <dbReference type="Proteomes" id="UP001286313"/>
    </source>
</evidence>
<evidence type="ECO:0000259" key="9">
    <source>
        <dbReference type="Pfam" id="PF06743"/>
    </source>
</evidence>
<dbReference type="EMBL" id="JAWQEG010003113">
    <property type="protein sequence ID" value="KAK3867868.1"/>
    <property type="molecule type" value="Genomic_DNA"/>
</dbReference>
<feature type="domain" description="Peptidase M24" evidence="8">
    <location>
        <begin position="704"/>
        <end position="969"/>
    </location>
</feature>
<keyword evidence="11" id="KW-1185">Reference proteome</keyword>
<evidence type="ECO:0000256" key="3">
    <source>
        <dbReference type="ARBA" id="ARBA00022723"/>
    </source>
</evidence>